<keyword evidence="5" id="KW-0804">Transcription</keyword>
<dbReference type="InterPro" id="IPR003593">
    <property type="entry name" value="AAA+_ATPase"/>
</dbReference>
<dbReference type="SUPFAM" id="SSF46689">
    <property type="entry name" value="Homeodomain-like"/>
    <property type="match status" value="1"/>
</dbReference>
<dbReference type="InterPro" id="IPR002078">
    <property type="entry name" value="Sigma_54_int"/>
</dbReference>
<proteinExistence type="predicted"/>
<dbReference type="InterPro" id="IPR002197">
    <property type="entry name" value="HTH_Fis"/>
</dbReference>
<dbReference type="InterPro" id="IPR001789">
    <property type="entry name" value="Sig_transdc_resp-reg_receiver"/>
</dbReference>
<dbReference type="Proteomes" id="UP000319449">
    <property type="component" value="Unassembled WGS sequence"/>
</dbReference>
<evidence type="ECO:0000256" key="5">
    <source>
        <dbReference type="ARBA" id="ARBA00023163"/>
    </source>
</evidence>
<dbReference type="Gene3D" id="1.10.10.60">
    <property type="entry name" value="Homeodomain-like"/>
    <property type="match status" value="1"/>
</dbReference>
<dbReference type="Pfam" id="PF00072">
    <property type="entry name" value="Response_reg"/>
    <property type="match status" value="1"/>
</dbReference>
<evidence type="ECO:0000259" key="8">
    <source>
        <dbReference type="PROSITE" id="PS50110"/>
    </source>
</evidence>
<evidence type="ECO:0000313" key="9">
    <source>
        <dbReference type="EMBL" id="TWJ32825.1"/>
    </source>
</evidence>
<dbReference type="InterPro" id="IPR025943">
    <property type="entry name" value="Sigma_54_int_dom_ATP-bd_2"/>
</dbReference>
<dbReference type="PROSITE" id="PS50110">
    <property type="entry name" value="RESPONSE_REGULATORY"/>
    <property type="match status" value="1"/>
</dbReference>
<feature type="domain" description="Sigma-54 factor interaction" evidence="7">
    <location>
        <begin position="146"/>
        <end position="375"/>
    </location>
</feature>
<organism evidence="9 10">
    <name type="scientific">Geobacter argillaceus</name>
    <dbReference type="NCBI Taxonomy" id="345631"/>
    <lineage>
        <taxon>Bacteria</taxon>
        <taxon>Pseudomonadati</taxon>
        <taxon>Thermodesulfobacteriota</taxon>
        <taxon>Desulfuromonadia</taxon>
        <taxon>Geobacterales</taxon>
        <taxon>Geobacteraceae</taxon>
        <taxon>Geobacter</taxon>
    </lineage>
</organism>
<dbReference type="FunFam" id="3.40.50.300:FF:000006">
    <property type="entry name" value="DNA-binding transcriptional regulator NtrC"/>
    <property type="match status" value="1"/>
</dbReference>
<name>A0A562WRP2_9BACT</name>
<dbReference type="RefSeq" id="WP_145018521.1">
    <property type="nucleotide sequence ID" value="NZ_VLLN01000003.1"/>
</dbReference>
<dbReference type="PANTHER" id="PTHR32071">
    <property type="entry name" value="TRANSCRIPTIONAL REGULATORY PROTEIN"/>
    <property type="match status" value="1"/>
</dbReference>
<dbReference type="InterPro" id="IPR025944">
    <property type="entry name" value="Sigma_54_int_dom_CS"/>
</dbReference>
<keyword evidence="3" id="KW-0805">Transcription regulation</keyword>
<dbReference type="PROSITE" id="PS00675">
    <property type="entry name" value="SIGMA54_INTERACT_1"/>
    <property type="match status" value="1"/>
</dbReference>
<evidence type="ECO:0000313" key="10">
    <source>
        <dbReference type="Proteomes" id="UP000319449"/>
    </source>
</evidence>
<dbReference type="Gene3D" id="3.40.50.2300">
    <property type="match status" value="1"/>
</dbReference>
<dbReference type="InterPro" id="IPR025662">
    <property type="entry name" value="Sigma_54_int_dom_ATP-bd_1"/>
</dbReference>
<dbReference type="PANTHER" id="PTHR32071:SF81">
    <property type="entry name" value="PROPIONATE CATABOLISM OPERON REGULATORY PROTEIN"/>
    <property type="match status" value="1"/>
</dbReference>
<dbReference type="PRINTS" id="PR01590">
    <property type="entry name" value="HTHFIS"/>
</dbReference>
<dbReference type="PROSITE" id="PS50045">
    <property type="entry name" value="SIGMA54_INTERACT_4"/>
    <property type="match status" value="1"/>
</dbReference>
<dbReference type="Pfam" id="PF02954">
    <property type="entry name" value="HTH_8"/>
    <property type="match status" value="1"/>
</dbReference>
<comment type="caution">
    <text evidence="9">The sequence shown here is derived from an EMBL/GenBank/DDBJ whole genome shotgun (WGS) entry which is preliminary data.</text>
</comment>
<dbReference type="InterPro" id="IPR009057">
    <property type="entry name" value="Homeodomain-like_sf"/>
</dbReference>
<evidence type="ECO:0000259" key="7">
    <source>
        <dbReference type="PROSITE" id="PS50045"/>
    </source>
</evidence>
<dbReference type="PROSITE" id="PS00676">
    <property type="entry name" value="SIGMA54_INTERACT_2"/>
    <property type="match status" value="1"/>
</dbReference>
<dbReference type="OrthoDB" id="9814761at2"/>
<dbReference type="GO" id="GO:0005524">
    <property type="term" value="F:ATP binding"/>
    <property type="evidence" value="ECO:0007669"/>
    <property type="project" value="UniProtKB-KW"/>
</dbReference>
<keyword evidence="1" id="KW-0547">Nucleotide-binding</keyword>
<evidence type="ECO:0000256" key="6">
    <source>
        <dbReference type="PROSITE-ProRule" id="PRU00169"/>
    </source>
</evidence>
<dbReference type="EMBL" id="VLLN01000003">
    <property type="protein sequence ID" value="TWJ32825.1"/>
    <property type="molecule type" value="Genomic_DNA"/>
</dbReference>
<evidence type="ECO:0000256" key="2">
    <source>
        <dbReference type="ARBA" id="ARBA00022840"/>
    </source>
</evidence>
<dbReference type="GO" id="GO:0043565">
    <property type="term" value="F:sequence-specific DNA binding"/>
    <property type="evidence" value="ECO:0007669"/>
    <property type="project" value="InterPro"/>
</dbReference>
<feature type="domain" description="Response regulatory" evidence="8">
    <location>
        <begin position="6"/>
        <end position="121"/>
    </location>
</feature>
<dbReference type="SUPFAM" id="SSF52540">
    <property type="entry name" value="P-loop containing nucleoside triphosphate hydrolases"/>
    <property type="match status" value="1"/>
</dbReference>
<keyword evidence="10" id="KW-1185">Reference proteome</keyword>
<dbReference type="Gene3D" id="3.40.50.300">
    <property type="entry name" value="P-loop containing nucleotide triphosphate hydrolases"/>
    <property type="match status" value="1"/>
</dbReference>
<evidence type="ECO:0000256" key="1">
    <source>
        <dbReference type="ARBA" id="ARBA00022741"/>
    </source>
</evidence>
<dbReference type="Pfam" id="PF00158">
    <property type="entry name" value="Sigma54_activat"/>
    <property type="match status" value="1"/>
</dbReference>
<gene>
    <name evidence="9" type="ORF">JN12_00802</name>
</gene>
<feature type="modified residue" description="4-aspartylphosphate" evidence="6">
    <location>
        <position position="56"/>
    </location>
</feature>
<reference evidence="9 10" key="1">
    <citation type="submission" date="2019-07" db="EMBL/GenBank/DDBJ databases">
        <title>Genomic Encyclopedia of Archaeal and Bacterial Type Strains, Phase II (KMG-II): from individual species to whole genera.</title>
        <authorList>
            <person name="Goeker M."/>
        </authorList>
    </citation>
    <scope>NUCLEOTIDE SEQUENCE [LARGE SCALE GENOMIC DNA]</scope>
    <source>
        <strain evidence="9 10">ATCC BAA-1139</strain>
    </source>
</reference>
<dbReference type="InterPro" id="IPR058031">
    <property type="entry name" value="AAA_lid_NorR"/>
</dbReference>
<dbReference type="GO" id="GO:0006355">
    <property type="term" value="P:regulation of DNA-templated transcription"/>
    <property type="evidence" value="ECO:0007669"/>
    <property type="project" value="InterPro"/>
</dbReference>
<keyword evidence="2" id="KW-0067">ATP-binding</keyword>
<evidence type="ECO:0000256" key="4">
    <source>
        <dbReference type="ARBA" id="ARBA00023125"/>
    </source>
</evidence>
<dbReference type="InterPro" id="IPR011006">
    <property type="entry name" value="CheY-like_superfamily"/>
</dbReference>
<accession>A0A562WRP2</accession>
<dbReference type="AlphaFoldDB" id="A0A562WRP2"/>
<dbReference type="SMART" id="SM00448">
    <property type="entry name" value="REC"/>
    <property type="match status" value="1"/>
</dbReference>
<evidence type="ECO:0000256" key="3">
    <source>
        <dbReference type="ARBA" id="ARBA00023015"/>
    </source>
</evidence>
<dbReference type="PROSITE" id="PS00688">
    <property type="entry name" value="SIGMA54_INTERACT_3"/>
    <property type="match status" value="1"/>
</dbReference>
<dbReference type="Pfam" id="PF25601">
    <property type="entry name" value="AAA_lid_14"/>
    <property type="match status" value="1"/>
</dbReference>
<dbReference type="SMART" id="SM00382">
    <property type="entry name" value="AAA"/>
    <property type="match status" value="1"/>
</dbReference>
<sequence>MREKINILLVDDEEASRKALLLLLAKGGDSYLKGVGTGAEAFELLTQERFSIVITDLFLPDFSGIDILKKVKEDSPQTEVIMITGHASAETAVSAMKEGAYDYITKPLNIEELKIIIGKAVEKGRLLSENVYLRKQLLDKYEFANIVGNSPAMQTVFNLMKRIVKTDSTVLVMGESGTGKEVVAKAIHFNSHRKDKPFIAVHCGAIPETLLESELFGHMKGSFTGAHKDKLGKFEAANGGTIFLDEIGTMPHQLQSKLLRVLQEQEIERIGSTRPIKIDIRIISATNQHLEKEVRKGTFREDLYYRLNVIPLVIPPLRERVSDILPLVRHFMVKYCDEMARPNLTIAKEALEAMERYDWPGNVRELENAVERSVALTEGEQITLLDLPANISKLYGQAELLAPRVTEQGIDLVRVVNDIERKMIIEALAIARGIKARAATLLHLNRTTLVEKMKRLGMEG</sequence>
<dbReference type="CDD" id="cd00009">
    <property type="entry name" value="AAA"/>
    <property type="match status" value="1"/>
</dbReference>
<dbReference type="GO" id="GO:0000160">
    <property type="term" value="P:phosphorelay signal transduction system"/>
    <property type="evidence" value="ECO:0007669"/>
    <property type="project" value="InterPro"/>
</dbReference>
<dbReference type="InterPro" id="IPR027417">
    <property type="entry name" value="P-loop_NTPase"/>
</dbReference>
<dbReference type="Gene3D" id="1.10.8.60">
    <property type="match status" value="1"/>
</dbReference>
<keyword evidence="4" id="KW-0238">DNA-binding</keyword>
<protein>
    <submittedName>
        <fullName evidence="9">Two component, sigma54 specific, transcriptional regulator, Fis family</fullName>
    </submittedName>
</protein>
<keyword evidence="6" id="KW-0597">Phosphoprotein</keyword>
<dbReference type="SUPFAM" id="SSF52172">
    <property type="entry name" value="CheY-like"/>
    <property type="match status" value="1"/>
</dbReference>